<name>A0A6J5KWM0_9CAUD</name>
<evidence type="ECO:0000313" key="1">
    <source>
        <dbReference type="EMBL" id="CAB4124369.1"/>
    </source>
</evidence>
<protein>
    <submittedName>
        <fullName evidence="1">Tail sheath stabilizer and completion protein</fullName>
    </submittedName>
</protein>
<dbReference type="InterPro" id="IPR038553">
    <property type="entry name" value="T4-gp15_tss_sf"/>
</dbReference>
<reference evidence="1" key="1">
    <citation type="submission" date="2020-04" db="EMBL/GenBank/DDBJ databases">
        <authorList>
            <person name="Chiriac C."/>
            <person name="Salcher M."/>
            <person name="Ghai R."/>
            <person name="Kavagutti S V."/>
        </authorList>
    </citation>
    <scope>NUCLEOTIDE SEQUENCE</scope>
</reference>
<accession>A0A6J5KWM0</accession>
<organism evidence="1">
    <name type="scientific">uncultured Caudovirales phage</name>
    <dbReference type="NCBI Taxonomy" id="2100421"/>
    <lineage>
        <taxon>Viruses</taxon>
        <taxon>Duplodnaviria</taxon>
        <taxon>Heunggongvirae</taxon>
        <taxon>Uroviricota</taxon>
        <taxon>Caudoviricetes</taxon>
        <taxon>Peduoviridae</taxon>
        <taxon>Maltschvirus</taxon>
        <taxon>Maltschvirus maltsch</taxon>
    </lineage>
</organism>
<dbReference type="InterPro" id="IPR031997">
    <property type="entry name" value="T4-gp15_tss"/>
</dbReference>
<dbReference type="Pfam" id="PF16724">
    <property type="entry name" value="T4-gp15_tss"/>
    <property type="match status" value="1"/>
</dbReference>
<dbReference type="EMBL" id="LR796178">
    <property type="protein sequence ID" value="CAB4124369.1"/>
    <property type="molecule type" value="Genomic_DNA"/>
</dbReference>
<proteinExistence type="predicted"/>
<gene>
    <name evidence="1" type="ORF">UFOVP49_207</name>
</gene>
<dbReference type="Gene3D" id="3.30.2000.40">
    <property type="entry name" value="Myoviridae tail sheath stabiliser"/>
    <property type="match status" value="1"/>
</dbReference>
<sequence length="335" mass="37189">MLSNQHFYYRTIRKNVIAFGTLFKHIQMASYAKDTYDEIDRITVPLTYATKEDFVKRLYANPDLHKQIQILLPKMSFEMTGIAYDPSRKLSSYNVVQTPIAGNNSSATKQYAGIPYNMEFEINIYVRNVEDGTQIVEQILPYFNPDYTLSMAFIDGVSSTRDVPIILENISYVTSGDGDAETMVRTLVWTLTFKMKTYFFGPTSTAKIIREATGNILNDPSGHGTGLSIFVSPGSSTYKIGESVYQGPSLNMAKASGLVLAWDSLNSILKVAMDKGSFSNTSNIIGAATGTSRNILDIEPKTGIMERIVITPNPPTANIGDDFGFTEVIYEFPNI</sequence>